<feature type="region of interest" description="Disordered" evidence="1">
    <location>
        <begin position="54"/>
        <end position="94"/>
    </location>
</feature>
<gene>
    <name evidence="2" type="ORF">SUNI508_05757</name>
</gene>
<keyword evidence="3" id="KW-1185">Reference proteome</keyword>
<sequence>MGLPLFHAPVESDLPSKPAPKNPADPATSRSPIRRAERRRQLLETRTHRLQLLHALQSSTADVNDAVVPERERVPSEPGASRPPDAAGAVPSDTRRHDFWNNIDIDFDDDAFARWDERVVRRDNRVDSYQPTALPGPEALIAGESFTRNDYLRPEGAMDLDTRLWSEYRRSSSRERSATRRSRDLPQVSGRLRPPVFHRQSSYESAAASRSSRARNPDPGEYLNEYHRRRNAHETAPRSRPRRFGRYVRYPDGLGDRERSPEDDSAWDTLQSSITPDPQPPSVGSSFASTTVSAAASQTTASSSNTSVTNPDEGVEPPCDPVDENAGSDGEGDREAEGLRVGLSRRPTPHSGRRSYADVAADVPRADDDGDDSLEWLSQMQRIVQGLAARQDIPDQWWAAVGLTRSMTSE</sequence>
<feature type="compositionally biased region" description="Low complexity" evidence="1">
    <location>
        <begin position="282"/>
        <end position="309"/>
    </location>
</feature>
<evidence type="ECO:0000313" key="3">
    <source>
        <dbReference type="Proteomes" id="UP001408356"/>
    </source>
</evidence>
<feature type="region of interest" description="Disordered" evidence="1">
    <location>
        <begin position="1"/>
        <end position="42"/>
    </location>
</feature>
<feature type="compositionally biased region" description="Basic and acidic residues" evidence="1">
    <location>
        <begin position="168"/>
        <end position="184"/>
    </location>
</feature>
<feature type="region of interest" description="Disordered" evidence="1">
    <location>
        <begin position="168"/>
        <end position="372"/>
    </location>
</feature>
<name>A0ABR2V3N7_9PEZI</name>
<evidence type="ECO:0000256" key="1">
    <source>
        <dbReference type="SAM" id="MobiDB-lite"/>
    </source>
</evidence>
<evidence type="ECO:0000313" key="2">
    <source>
        <dbReference type="EMBL" id="KAK9421522.1"/>
    </source>
</evidence>
<dbReference type="EMBL" id="JARVKF010000179">
    <property type="protein sequence ID" value="KAK9421522.1"/>
    <property type="molecule type" value="Genomic_DNA"/>
</dbReference>
<protein>
    <submittedName>
        <fullName evidence="2">Uncharacterized protein</fullName>
    </submittedName>
</protein>
<accession>A0ABR2V3N7</accession>
<reference evidence="2 3" key="1">
    <citation type="journal article" date="2024" name="J. Plant Pathol.">
        <title>Sequence and assembly of the genome of Seiridium unicorne, isolate CBS 538.82, causal agent of cypress canker disease.</title>
        <authorList>
            <person name="Scali E."/>
            <person name="Rocca G.D."/>
            <person name="Danti R."/>
            <person name="Garbelotto M."/>
            <person name="Barberini S."/>
            <person name="Baroncelli R."/>
            <person name="Emiliani G."/>
        </authorList>
    </citation>
    <scope>NUCLEOTIDE SEQUENCE [LARGE SCALE GENOMIC DNA]</scope>
    <source>
        <strain evidence="2 3">BM-138-508</strain>
    </source>
</reference>
<dbReference type="Proteomes" id="UP001408356">
    <property type="component" value="Unassembled WGS sequence"/>
</dbReference>
<comment type="caution">
    <text evidence="2">The sequence shown here is derived from an EMBL/GenBank/DDBJ whole genome shotgun (WGS) entry which is preliminary data.</text>
</comment>
<feature type="compositionally biased region" description="Low complexity" evidence="1">
    <location>
        <begin position="199"/>
        <end position="211"/>
    </location>
</feature>
<organism evidence="2 3">
    <name type="scientific">Seiridium unicorne</name>
    <dbReference type="NCBI Taxonomy" id="138068"/>
    <lineage>
        <taxon>Eukaryota</taxon>
        <taxon>Fungi</taxon>
        <taxon>Dikarya</taxon>
        <taxon>Ascomycota</taxon>
        <taxon>Pezizomycotina</taxon>
        <taxon>Sordariomycetes</taxon>
        <taxon>Xylariomycetidae</taxon>
        <taxon>Amphisphaeriales</taxon>
        <taxon>Sporocadaceae</taxon>
        <taxon>Seiridium</taxon>
    </lineage>
</organism>
<proteinExistence type="predicted"/>